<keyword evidence="1" id="KW-1133">Transmembrane helix</keyword>
<organism evidence="2 3">
    <name type="scientific">Vespula pensylvanica</name>
    <name type="common">Western yellow jacket</name>
    <name type="synonym">Wasp</name>
    <dbReference type="NCBI Taxonomy" id="30213"/>
    <lineage>
        <taxon>Eukaryota</taxon>
        <taxon>Metazoa</taxon>
        <taxon>Ecdysozoa</taxon>
        <taxon>Arthropoda</taxon>
        <taxon>Hexapoda</taxon>
        <taxon>Insecta</taxon>
        <taxon>Pterygota</taxon>
        <taxon>Neoptera</taxon>
        <taxon>Endopterygota</taxon>
        <taxon>Hymenoptera</taxon>
        <taxon>Apocrita</taxon>
        <taxon>Aculeata</taxon>
        <taxon>Vespoidea</taxon>
        <taxon>Vespidae</taxon>
        <taxon>Vespinae</taxon>
        <taxon>Vespula</taxon>
    </lineage>
</organism>
<evidence type="ECO:0000313" key="2">
    <source>
        <dbReference type="EMBL" id="KAF7398037.1"/>
    </source>
</evidence>
<evidence type="ECO:0000256" key="1">
    <source>
        <dbReference type="SAM" id="Phobius"/>
    </source>
</evidence>
<accession>A0A834K2B9</accession>
<proteinExistence type="predicted"/>
<protein>
    <submittedName>
        <fullName evidence="2">Uncharacterized protein</fullName>
    </submittedName>
</protein>
<dbReference type="EMBL" id="JACSDY010000019">
    <property type="protein sequence ID" value="KAF7398037.1"/>
    <property type="molecule type" value="Genomic_DNA"/>
</dbReference>
<sequence length="203" mass="22899">MFTVDRNGCFYLDIAKICIVLKLSGVVCILCVLVKRYKGTNFDSGFSHATNFHHSNLNTRGTHAPHNETEWWGYCATWGKYKAAAFGSGSIHDTNFHHSHLNPRDIVLLFRKALAIYPHDRNQKPPLDAIGASIDEDFTQDSLGARTNEDLIRIYKRLLILDLNAKWGYSASRDDNKVGSLNDHYNFHFALSEAVDSPSPWGS</sequence>
<dbReference type="Proteomes" id="UP000600918">
    <property type="component" value="Unassembled WGS sequence"/>
</dbReference>
<reference evidence="2" key="1">
    <citation type="journal article" date="2020" name="G3 (Bethesda)">
        <title>High-Quality Assemblies for Three Invasive Social Wasps from the &lt;i&gt;Vespula&lt;/i&gt; Genus.</title>
        <authorList>
            <person name="Harrop T.W.R."/>
            <person name="Guhlin J."/>
            <person name="McLaughlin G.M."/>
            <person name="Permina E."/>
            <person name="Stockwell P."/>
            <person name="Gilligan J."/>
            <person name="Le Lec M.F."/>
            <person name="Gruber M.A.M."/>
            <person name="Quinn O."/>
            <person name="Lovegrove M."/>
            <person name="Duncan E.J."/>
            <person name="Remnant E.J."/>
            <person name="Van Eeckhoven J."/>
            <person name="Graham B."/>
            <person name="Knapp R.A."/>
            <person name="Langford K.W."/>
            <person name="Kronenberg Z."/>
            <person name="Press M.O."/>
            <person name="Eacker S.M."/>
            <person name="Wilson-Rankin E.E."/>
            <person name="Purcell J."/>
            <person name="Lester P.J."/>
            <person name="Dearden P.K."/>
        </authorList>
    </citation>
    <scope>NUCLEOTIDE SEQUENCE</scope>
    <source>
        <strain evidence="2">Volc-1</strain>
    </source>
</reference>
<evidence type="ECO:0000313" key="3">
    <source>
        <dbReference type="Proteomes" id="UP000600918"/>
    </source>
</evidence>
<name>A0A834K2B9_VESPE</name>
<comment type="caution">
    <text evidence="2">The sequence shown here is derived from an EMBL/GenBank/DDBJ whole genome shotgun (WGS) entry which is preliminary data.</text>
</comment>
<keyword evidence="1" id="KW-0812">Transmembrane</keyword>
<dbReference type="AlphaFoldDB" id="A0A834K2B9"/>
<keyword evidence="1" id="KW-0472">Membrane</keyword>
<feature type="transmembrane region" description="Helical" evidence="1">
    <location>
        <begin position="14"/>
        <end position="34"/>
    </location>
</feature>
<keyword evidence="3" id="KW-1185">Reference proteome</keyword>
<gene>
    <name evidence="2" type="ORF">H0235_016045</name>
</gene>